<dbReference type="RefSeq" id="WP_061428054.1">
    <property type="nucleotide sequence ID" value="NZ_CATNZO010000001.1"/>
</dbReference>
<evidence type="ECO:0000313" key="2">
    <source>
        <dbReference type="Proteomes" id="UP000070260"/>
    </source>
</evidence>
<protein>
    <submittedName>
        <fullName evidence="1">Uncharacterized protein</fullName>
    </submittedName>
</protein>
<dbReference type="Proteomes" id="UP000070260">
    <property type="component" value="Chromosome"/>
</dbReference>
<dbReference type="InterPro" id="IPR052404">
    <property type="entry name" value="SPP1-like_terminase"/>
</dbReference>
<dbReference type="InterPro" id="IPR005335">
    <property type="entry name" value="Terminase_ssu"/>
</dbReference>
<dbReference type="PATRIC" id="fig|1502.177.peg.1681"/>
<dbReference type="InterPro" id="IPR038713">
    <property type="entry name" value="Terminase_Gp1_N_sf"/>
</dbReference>
<dbReference type="EMBL" id="CP010994">
    <property type="protein sequence ID" value="AMN35731.1"/>
    <property type="molecule type" value="Genomic_DNA"/>
</dbReference>
<reference evidence="1 2" key="1">
    <citation type="journal article" date="2016" name="PLoS ONE">
        <title>Plasmid Characterization and Chromosome Analysis of Two netF+ Clostridium perfringens Isolates Associated with Foal and Canine Necrotizing Enteritis.</title>
        <authorList>
            <person name="Mehdizadeh Gohari I."/>
            <person name="Kropinski A.M."/>
            <person name="Weese S.J."/>
            <person name="Parreira V.R."/>
            <person name="Whitehead A.E."/>
            <person name="Boerlin P."/>
            <person name="Prescott J.F."/>
        </authorList>
    </citation>
    <scope>NUCLEOTIDE SEQUENCE [LARGE SCALE GENOMIC DNA]</scope>
    <source>
        <strain evidence="1 2">JP838</strain>
    </source>
</reference>
<accession>A0A127EIE1</accession>
<name>A0A127EIE1_CLOPF</name>
<dbReference type="OrthoDB" id="7358785at2"/>
<dbReference type="Gene3D" id="1.10.10.1400">
    <property type="entry name" value="Terminase, small subunit, N-terminal DNA-binding domain, HTH motif"/>
    <property type="match status" value="1"/>
</dbReference>
<gene>
    <name evidence="1" type="ORF">JFP838_08210</name>
</gene>
<dbReference type="Pfam" id="PF03592">
    <property type="entry name" value="Terminase_2"/>
    <property type="match status" value="1"/>
</dbReference>
<proteinExistence type="predicted"/>
<evidence type="ECO:0000313" key="1">
    <source>
        <dbReference type="EMBL" id="AMN35731.1"/>
    </source>
</evidence>
<dbReference type="GO" id="GO:0051276">
    <property type="term" value="P:chromosome organization"/>
    <property type="evidence" value="ECO:0007669"/>
    <property type="project" value="InterPro"/>
</dbReference>
<organism evidence="1 2">
    <name type="scientific">Clostridium perfringens</name>
    <dbReference type="NCBI Taxonomy" id="1502"/>
    <lineage>
        <taxon>Bacteria</taxon>
        <taxon>Bacillati</taxon>
        <taxon>Bacillota</taxon>
        <taxon>Clostridia</taxon>
        <taxon>Eubacteriales</taxon>
        <taxon>Clostridiaceae</taxon>
        <taxon>Clostridium</taxon>
    </lineage>
</organism>
<dbReference type="PANTHER" id="PTHR41328:SF2">
    <property type="entry name" value="TERMINASE SMALL SUBUNIT"/>
    <property type="match status" value="1"/>
</dbReference>
<dbReference type="PANTHER" id="PTHR41328">
    <property type="entry name" value="TERMINASE SMALL SUBUNIT-RELATED"/>
    <property type="match status" value="1"/>
</dbReference>
<dbReference type="AlphaFoldDB" id="A0A127EIE1"/>
<sequence>MAKVINDTIKIKLNDKQKRFCVEYLKELNATKAYMEIYPDSSYDAARSSASDLLSNPNVKEYINRLLDEYCDNIDITIGEIVSGLKSIVTDKTARNSDKIKAMELLGKYKQMFVEKKEVTITSDSNLENLSDEELEKKLKELE</sequence>